<dbReference type="InterPro" id="IPR019775">
    <property type="entry name" value="WD40_repeat_CS"/>
</dbReference>
<evidence type="ECO:0000256" key="4">
    <source>
        <dbReference type="SAM" id="MobiDB-lite"/>
    </source>
</evidence>
<proteinExistence type="predicted"/>
<evidence type="ECO:0000256" key="3">
    <source>
        <dbReference type="PROSITE-ProRule" id="PRU00221"/>
    </source>
</evidence>
<dbReference type="InterPro" id="IPR011600">
    <property type="entry name" value="Pept_C14_caspase"/>
</dbReference>
<dbReference type="SMART" id="SM00320">
    <property type="entry name" value="WD40"/>
    <property type="match status" value="7"/>
</dbReference>
<dbReference type="PRINTS" id="PR00320">
    <property type="entry name" value="GPROTEINBRPT"/>
</dbReference>
<dbReference type="AlphaFoldDB" id="A0A951UKR4"/>
<dbReference type="PROSITE" id="PS50082">
    <property type="entry name" value="WD_REPEATS_2"/>
    <property type="match status" value="6"/>
</dbReference>
<dbReference type="Pfam" id="PF00656">
    <property type="entry name" value="Peptidase_C14"/>
    <property type="match status" value="1"/>
</dbReference>
<feature type="repeat" description="WD" evidence="3">
    <location>
        <begin position="704"/>
        <end position="745"/>
    </location>
</feature>
<feature type="region of interest" description="Disordered" evidence="4">
    <location>
        <begin position="367"/>
        <end position="394"/>
    </location>
</feature>
<dbReference type="SUPFAM" id="SSF52129">
    <property type="entry name" value="Caspase-like"/>
    <property type="match status" value="1"/>
</dbReference>
<feature type="domain" description="Peptidase C14 caspase" evidence="5">
    <location>
        <begin position="23"/>
        <end position="234"/>
    </location>
</feature>
<dbReference type="GO" id="GO:0004197">
    <property type="term" value="F:cysteine-type endopeptidase activity"/>
    <property type="evidence" value="ECO:0007669"/>
    <property type="project" value="InterPro"/>
</dbReference>
<dbReference type="SUPFAM" id="SSF50978">
    <property type="entry name" value="WD40 repeat-like"/>
    <property type="match status" value="1"/>
</dbReference>
<dbReference type="Pfam" id="PF00400">
    <property type="entry name" value="WD40"/>
    <property type="match status" value="1"/>
</dbReference>
<dbReference type="InterPro" id="IPR029030">
    <property type="entry name" value="Caspase-like_dom_sf"/>
</dbReference>
<evidence type="ECO:0000256" key="2">
    <source>
        <dbReference type="ARBA" id="ARBA00022737"/>
    </source>
</evidence>
<dbReference type="Gene3D" id="2.130.10.10">
    <property type="entry name" value="YVTN repeat-like/Quinoprotein amine dehydrogenase"/>
    <property type="match status" value="3"/>
</dbReference>
<dbReference type="PANTHER" id="PTHR19848:SF8">
    <property type="entry name" value="F-BOX AND WD REPEAT DOMAIN CONTAINING 7"/>
    <property type="match status" value="1"/>
</dbReference>
<sequence>MCPLSLKTSDSTQILATGKAKMWILLVGVNQYQDEHFPALDYSAIDCQQLGAALNEATREFPRKQVIVHHDFAAFPTFAAVYSSLKQITSAAQPQDTVLFYFSGHGVIEQTTQQAVLCLSDTQNDSLLTTGLKMQELLQLLEGCAARHQLLWLDACHSGSLVLRGARGMDEPTAIGSFEPTVQLVKVLRTRAAQSRGFYALLSCDEGQRSWEFPELGHGVFTYYLIQGLRGDAADAQGVIEADALYRYVYRQTVEYLNQKNYQLRLINEEKKLRKESPLHPEYPLQTPKRIVEGVGELVLGLLSESSDISGADISGAGISGAGISGTGISGTGISTATALVAADRPGNDKAELSETRFAQNFAHNEAHNEASPTRTPISAPVNPPSSPDSQIGVSKAVPQSESTLVALKQLSVFGYAGITLAILGAGFALGGLTGLFNPHLFTSLNPAGENAENAEACDRPLETLPGSKQPMEAQLLLPNCAAGAGWEQVKVQTFIGRLGAAWWVALTSDGNTLASVSGNAVEVRDLQTGETLRVLKGHKDIIHAIAISPDGKTLATGSADKTIKLWDLQTGELLQTLVGHAGVIWSLAFHPNGQILTSGGGDSTIRLWDVQTGQLSRTISGHKDRLFPVVFSPDGSILASGSKDTTIKLWNWQTGKMLRNLPGHTDTVRALVFDAKGERLASGSWDGTVKLWDVQSGEELNTFTGHINNVVSVAFSPDDKTLASGGIDNTVKLWDLENQTLLATLKGHLDWILSVTFSPDGKTLVSGGRDGTVAVWKLQP</sequence>
<dbReference type="EMBL" id="JAHHHD010000003">
    <property type="protein sequence ID" value="MBW4657861.1"/>
    <property type="molecule type" value="Genomic_DNA"/>
</dbReference>
<dbReference type="CDD" id="cd00200">
    <property type="entry name" value="WD40"/>
    <property type="match status" value="1"/>
</dbReference>
<evidence type="ECO:0000256" key="1">
    <source>
        <dbReference type="ARBA" id="ARBA00022574"/>
    </source>
</evidence>
<organism evidence="6 7">
    <name type="scientific">Drouetiella hepatica Uher 2000/2452</name>
    <dbReference type="NCBI Taxonomy" id="904376"/>
    <lineage>
        <taxon>Bacteria</taxon>
        <taxon>Bacillati</taxon>
        <taxon>Cyanobacteriota</taxon>
        <taxon>Cyanophyceae</taxon>
        <taxon>Oculatellales</taxon>
        <taxon>Oculatellaceae</taxon>
        <taxon>Drouetiella</taxon>
    </lineage>
</organism>
<evidence type="ECO:0000313" key="7">
    <source>
        <dbReference type="Proteomes" id="UP000757435"/>
    </source>
</evidence>
<comment type="caution">
    <text evidence="6">The sequence shown here is derived from an EMBL/GenBank/DDBJ whole genome shotgun (WGS) entry which is preliminary data.</text>
</comment>
<dbReference type="PROSITE" id="PS00678">
    <property type="entry name" value="WD_REPEATS_1"/>
    <property type="match status" value="4"/>
</dbReference>
<name>A0A951UKR4_9CYAN</name>
<dbReference type="Pfam" id="PF25173">
    <property type="entry name" value="Beta-prop_WDR3_1st"/>
    <property type="match status" value="1"/>
</dbReference>
<reference evidence="6" key="2">
    <citation type="journal article" date="2022" name="Microbiol. Resour. Announc.">
        <title>Metagenome Sequencing to Explore Phylogenomics of Terrestrial Cyanobacteria.</title>
        <authorList>
            <person name="Ward R.D."/>
            <person name="Stajich J.E."/>
            <person name="Johansen J.R."/>
            <person name="Huntemann M."/>
            <person name="Clum A."/>
            <person name="Foster B."/>
            <person name="Foster B."/>
            <person name="Roux S."/>
            <person name="Palaniappan K."/>
            <person name="Varghese N."/>
            <person name="Mukherjee S."/>
            <person name="Reddy T.B.K."/>
            <person name="Daum C."/>
            <person name="Copeland A."/>
            <person name="Chen I.A."/>
            <person name="Ivanova N.N."/>
            <person name="Kyrpides N.C."/>
            <person name="Shapiro N."/>
            <person name="Eloe-Fadrosh E.A."/>
            <person name="Pietrasiak N."/>
        </authorList>
    </citation>
    <scope>NUCLEOTIDE SEQUENCE</scope>
    <source>
        <strain evidence="6">UHER 2000/2452</strain>
    </source>
</reference>
<reference evidence="6" key="1">
    <citation type="submission" date="2021-05" db="EMBL/GenBank/DDBJ databases">
        <authorList>
            <person name="Pietrasiak N."/>
            <person name="Ward R."/>
            <person name="Stajich J.E."/>
            <person name="Kurbessoian T."/>
        </authorList>
    </citation>
    <scope>NUCLEOTIDE SEQUENCE</scope>
    <source>
        <strain evidence="6">UHER 2000/2452</strain>
    </source>
</reference>
<dbReference type="Proteomes" id="UP000757435">
    <property type="component" value="Unassembled WGS sequence"/>
</dbReference>
<keyword evidence="2" id="KW-0677">Repeat</keyword>
<feature type="repeat" description="WD" evidence="3">
    <location>
        <begin position="620"/>
        <end position="661"/>
    </location>
</feature>
<dbReference type="PANTHER" id="PTHR19848">
    <property type="entry name" value="WD40 REPEAT PROTEIN"/>
    <property type="match status" value="1"/>
</dbReference>
<accession>A0A951UKR4</accession>
<dbReference type="PROSITE" id="PS50294">
    <property type="entry name" value="WD_REPEATS_REGION"/>
    <property type="match status" value="6"/>
</dbReference>
<feature type="repeat" description="WD" evidence="3">
    <location>
        <begin position="536"/>
        <end position="577"/>
    </location>
</feature>
<dbReference type="Gene3D" id="3.40.50.1460">
    <property type="match status" value="1"/>
</dbReference>
<dbReference type="InterPro" id="IPR001680">
    <property type="entry name" value="WD40_rpt"/>
</dbReference>
<evidence type="ECO:0000313" key="6">
    <source>
        <dbReference type="EMBL" id="MBW4657861.1"/>
    </source>
</evidence>
<dbReference type="InterPro" id="IPR020472">
    <property type="entry name" value="WD40_PAC1"/>
</dbReference>
<gene>
    <name evidence="6" type="ORF">KME15_04250</name>
</gene>
<dbReference type="InterPro" id="IPR036322">
    <property type="entry name" value="WD40_repeat_dom_sf"/>
</dbReference>
<feature type="repeat" description="WD" evidence="3">
    <location>
        <begin position="662"/>
        <end position="703"/>
    </location>
</feature>
<dbReference type="InterPro" id="IPR015943">
    <property type="entry name" value="WD40/YVTN_repeat-like_dom_sf"/>
</dbReference>
<protein>
    <submittedName>
        <fullName evidence="6">Caspase family protein</fullName>
    </submittedName>
</protein>
<feature type="repeat" description="WD" evidence="3">
    <location>
        <begin position="746"/>
        <end position="781"/>
    </location>
</feature>
<dbReference type="GO" id="GO:0006508">
    <property type="term" value="P:proteolysis"/>
    <property type="evidence" value="ECO:0007669"/>
    <property type="project" value="InterPro"/>
</dbReference>
<keyword evidence="1 3" id="KW-0853">WD repeat</keyword>
<evidence type="ECO:0000259" key="5">
    <source>
        <dbReference type="Pfam" id="PF00656"/>
    </source>
</evidence>
<feature type="repeat" description="WD" evidence="3">
    <location>
        <begin position="578"/>
        <end position="619"/>
    </location>
</feature>